<feature type="domain" description="Cardiolipin synthase N-terminal" evidence="7">
    <location>
        <begin position="21"/>
        <end position="62"/>
    </location>
</feature>
<dbReference type="EMBL" id="SOEZ01000057">
    <property type="protein sequence ID" value="TFB49476.1"/>
    <property type="molecule type" value="Genomic_DNA"/>
</dbReference>
<name>A0A4R8UCF7_9MICO</name>
<protein>
    <submittedName>
        <fullName evidence="8">PLDc_N domain-containing protein</fullName>
    </submittedName>
</protein>
<evidence type="ECO:0000256" key="4">
    <source>
        <dbReference type="ARBA" id="ARBA00022989"/>
    </source>
</evidence>
<comment type="subcellular location">
    <subcellularLocation>
        <location evidence="1">Cell membrane</location>
        <topology evidence="1">Multi-pass membrane protein</topology>
    </subcellularLocation>
</comment>
<evidence type="ECO:0000256" key="1">
    <source>
        <dbReference type="ARBA" id="ARBA00004651"/>
    </source>
</evidence>
<dbReference type="OrthoDB" id="5125212at2"/>
<evidence type="ECO:0000256" key="6">
    <source>
        <dbReference type="SAM" id="Phobius"/>
    </source>
</evidence>
<dbReference type="Pfam" id="PF13396">
    <property type="entry name" value="PLDc_N"/>
    <property type="match status" value="1"/>
</dbReference>
<dbReference type="RefSeq" id="WP_134491164.1">
    <property type="nucleotide sequence ID" value="NZ_SOEZ01000057.1"/>
</dbReference>
<reference evidence="8 9" key="1">
    <citation type="submission" date="2019-03" db="EMBL/GenBank/DDBJ databases">
        <title>Genomics of glacier-inhabiting Cryobacterium strains.</title>
        <authorList>
            <person name="Liu Q."/>
            <person name="Xin Y.-H."/>
        </authorList>
    </citation>
    <scope>NUCLEOTIDE SEQUENCE [LARGE SCALE GENOMIC DNA]</scope>
    <source>
        <strain evidence="8 9">Sr47</strain>
    </source>
</reference>
<keyword evidence="5 6" id="KW-0472">Membrane</keyword>
<dbReference type="AlphaFoldDB" id="A0A4R8UCF7"/>
<feature type="transmembrane region" description="Helical" evidence="6">
    <location>
        <begin position="7"/>
        <end position="29"/>
    </location>
</feature>
<organism evidence="8 9">
    <name type="scientific">Cryobacterium tagatosivorans</name>
    <dbReference type="NCBI Taxonomy" id="1259199"/>
    <lineage>
        <taxon>Bacteria</taxon>
        <taxon>Bacillati</taxon>
        <taxon>Actinomycetota</taxon>
        <taxon>Actinomycetes</taxon>
        <taxon>Micrococcales</taxon>
        <taxon>Microbacteriaceae</taxon>
        <taxon>Cryobacterium</taxon>
    </lineage>
</organism>
<keyword evidence="2" id="KW-1003">Cell membrane</keyword>
<evidence type="ECO:0000256" key="2">
    <source>
        <dbReference type="ARBA" id="ARBA00022475"/>
    </source>
</evidence>
<accession>A0A4R8UCF7</accession>
<evidence type="ECO:0000313" key="8">
    <source>
        <dbReference type="EMBL" id="TFB49476.1"/>
    </source>
</evidence>
<gene>
    <name evidence="8" type="ORF">E3O23_11545</name>
</gene>
<sequence>MDIASTGFIAAGLIACGVILALIIVALVQVARAPMEPAGRAIWVLIIVVAPVLGSIAWFAIGHKVRALR</sequence>
<comment type="caution">
    <text evidence="8">The sequence shown here is derived from an EMBL/GenBank/DDBJ whole genome shotgun (WGS) entry which is preliminary data.</text>
</comment>
<keyword evidence="3 6" id="KW-0812">Transmembrane</keyword>
<keyword evidence="4 6" id="KW-1133">Transmembrane helix</keyword>
<dbReference type="InterPro" id="IPR027379">
    <property type="entry name" value="CLS_N"/>
</dbReference>
<evidence type="ECO:0000259" key="7">
    <source>
        <dbReference type="Pfam" id="PF13396"/>
    </source>
</evidence>
<proteinExistence type="predicted"/>
<keyword evidence="9" id="KW-1185">Reference proteome</keyword>
<evidence type="ECO:0000256" key="5">
    <source>
        <dbReference type="ARBA" id="ARBA00023136"/>
    </source>
</evidence>
<evidence type="ECO:0000313" key="9">
    <source>
        <dbReference type="Proteomes" id="UP000297866"/>
    </source>
</evidence>
<dbReference type="Proteomes" id="UP000297866">
    <property type="component" value="Unassembled WGS sequence"/>
</dbReference>
<evidence type="ECO:0000256" key="3">
    <source>
        <dbReference type="ARBA" id="ARBA00022692"/>
    </source>
</evidence>
<dbReference type="GO" id="GO:0005886">
    <property type="term" value="C:plasma membrane"/>
    <property type="evidence" value="ECO:0007669"/>
    <property type="project" value="UniProtKB-SubCell"/>
</dbReference>
<feature type="transmembrane region" description="Helical" evidence="6">
    <location>
        <begin position="41"/>
        <end position="61"/>
    </location>
</feature>